<gene>
    <name evidence="1" type="ORF">GCM10012282_81380</name>
</gene>
<evidence type="ECO:0000313" key="1">
    <source>
        <dbReference type="EMBL" id="GGJ72237.1"/>
    </source>
</evidence>
<sequence>MGPQEGHFRRLFFRVDKKTLYSFSGNKHPPGLFIRYHVQRKIHLDRHGKFASHT</sequence>
<reference evidence="1" key="1">
    <citation type="journal article" date="2014" name="Int. J. Syst. Evol. Microbiol.">
        <title>Complete genome sequence of Corynebacterium casei LMG S-19264T (=DSM 44701T), isolated from a smear-ripened cheese.</title>
        <authorList>
            <consortium name="US DOE Joint Genome Institute (JGI-PGF)"/>
            <person name="Walter F."/>
            <person name="Albersmeier A."/>
            <person name="Kalinowski J."/>
            <person name="Ruckert C."/>
        </authorList>
    </citation>
    <scope>NUCLEOTIDE SEQUENCE</scope>
    <source>
        <strain evidence="1">CGMCC 4.7272</strain>
    </source>
</reference>
<accession>A0A917UPC3</accession>
<keyword evidence="2" id="KW-1185">Reference proteome</keyword>
<dbReference type="AlphaFoldDB" id="A0A917UPC3"/>
<reference evidence="1" key="2">
    <citation type="submission" date="2020-09" db="EMBL/GenBank/DDBJ databases">
        <authorList>
            <person name="Sun Q."/>
            <person name="Zhou Y."/>
        </authorList>
    </citation>
    <scope>NUCLEOTIDE SEQUENCE</scope>
    <source>
        <strain evidence="1">CGMCC 4.7272</strain>
    </source>
</reference>
<protein>
    <submittedName>
        <fullName evidence="1">Uncharacterized protein</fullName>
    </submittedName>
</protein>
<dbReference type="EMBL" id="BMMU01000086">
    <property type="protein sequence ID" value="GGJ72237.1"/>
    <property type="molecule type" value="Genomic_DNA"/>
</dbReference>
<dbReference type="Proteomes" id="UP000625682">
    <property type="component" value="Unassembled WGS sequence"/>
</dbReference>
<name>A0A917UPC3_9ACTN</name>
<evidence type="ECO:0000313" key="2">
    <source>
        <dbReference type="Proteomes" id="UP000625682"/>
    </source>
</evidence>
<proteinExistence type="predicted"/>
<organism evidence="1 2">
    <name type="scientific">Streptomyces lacrimifluminis</name>
    <dbReference type="NCBI Taxonomy" id="1500077"/>
    <lineage>
        <taxon>Bacteria</taxon>
        <taxon>Bacillati</taxon>
        <taxon>Actinomycetota</taxon>
        <taxon>Actinomycetes</taxon>
        <taxon>Kitasatosporales</taxon>
        <taxon>Streptomycetaceae</taxon>
        <taxon>Streptomyces</taxon>
    </lineage>
</organism>
<comment type="caution">
    <text evidence="1">The sequence shown here is derived from an EMBL/GenBank/DDBJ whole genome shotgun (WGS) entry which is preliminary data.</text>
</comment>